<dbReference type="InterPro" id="IPR036388">
    <property type="entry name" value="WH-like_DNA-bd_sf"/>
</dbReference>
<dbReference type="Gene3D" id="3.40.50.450">
    <property type="match status" value="1"/>
</dbReference>
<dbReference type="Pfam" id="PF17782">
    <property type="entry name" value="WHD_DprA"/>
    <property type="match status" value="1"/>
</dbReference>
<dbReference type="EMBL" id="JAKWBL010000004">
    <property type="protein sequence ID" value="MCH5600054.1"/>
    <property type="molecule type" value="Genomic_DNA"/>
</dbReference>
<dbReference type="InterPro" id="IPR041614">
    <property type="entry name" value="DprA_WH"/>
</dbReference>
<dbReference type="RefSeq" id="WP_240832068.1">
    <property type="nucleotide sequence ID" value="NZ_JAKWBL010000004.1"/>
</dbReference>
<dbReference type="SMART" id="SM00278">
    <property type="entry name" value="HhH1"/>
    <property type="match status" value="2"/>
</dbReference>
<comment type="caution">
    <text evidence="3">The sequence shown here is derived from an EMBL/GenBank/DDBJ whole genome shotgun (WGS) entry which is preliminary data.</text>
</comment>
<gene>
    <name evidence="3" type="primary">dprA</name>
    <name evidence="3" type="ORF">MKP09_20105</name>
</gene>
<name>A0ABS9SNW0_9BACT</name>
<dbReference type="PANTHER" id="PTHR43022:SF1">
    <property type="entry name" value="PROTEIN SMF"/>
    <property type="match status" value="1"/>
</dbReference>
<dbReference type="InterPro" id="IPR057666">
    <property type="entry name" value="DrpA_SLOG"/>
</dbReference>
<dbReference type="Gene3D" id="1.10.10.10">
    <property type="entry name" value="Winged helix-like DNA-binding domain superfamily/Winged helix DNA-binding domain"/>
    <property type="match status" value="1"/>
</dbReference>
<sequence>MSTTLLYQIALTLIPGIGCVQARNLLEHMEPEEIFKAPKKLLEKIDGLGEVRIKKIRDFKDFTTAEKEIAFIEKYKISPLFINDSAYPQRLLNCYDAPIMLYYRGSAHLNQSKVIAIVGSRAHTEYGKSITENMISELAQEDILVVSGLAYGIDSVAHRACLKNNIQTVGVLAHGLDKIYPSHHTDMAKDMIKHGGLLTEFRNETIPDRHNFPSRNRIVAGMSDATIVVETDIKGGSMITAELANGYNKDVFAFPGKIMDKKSTGCNYLIKSNKALLLTDAQQLLEAMGWTDNKKAKRAATRELFLNFTADEKVIIDLLTENPTLSIDEINLRTSLSSSAIAASILSLEMKNVLQRLPGKLYQII</sequence>
<evidence type="ECO:0000256" key="1">
    <source>
        <dbReference type="ARBA" id="ARBA00006525"/>
    </source>
</evidence>
<comment type="similarity">
    <text evidence="1">Belongs to the DprA/Smf family.</text>
</comment>
<dbReference type="SUPFAM" id="SSF102405">
    <property type="entry name" value="MCP/YpsA-like"/>
    <property type="match status" value="1"/>
</dbReference>
<organism evidence="3 4">
    <name type="scientific">Niabella ginsengisoli</name>
    <dbReference type="NCBI Taxonomy" id="522298"/>
    <lineage>
        <taxon>Bacteria</taxon>
        <taxon>Pseudomonadati</taxon>
        <taxon>Bacteroidota</taxon>
        <taxon>Chitinophagia</taxon>
        <taxon>Chitinophagales</taxon>
        <taxon>Chitinophagaceae</taxon>
        <taxon>Niabella</taxon>
    </lineage>
</organism>
<evidence type="ECO:0000313" key="3">
    <source>
        <dbReference type="EMBL" id="MCH5600054.1"/>
    </source>
</evidence>
<dbReference type="InterPro" id="IPR003583">
    <property type="entry name" value="Hlx-hairpin-Hlx_DNA-bd_motif"/>
</dbReference>
<dbReference type="Proteomes" id="UP001202248">
    <property type="component" value="Unassembled WGS sequence"/>
</dbReference>
<dbReference type="Pfam" id="PF14520">
    <property type="entry name" value="HHH_5"/>
    <property type="match status" value="1"/>
</dbReference>
<dbReference type="NCBIfam" id="TIGR00732">
    <property type="entry name" value="dprA"/>
    <property type="match status" value="1"/>
</dbReference>
<dbReference type="Pfam" id="PF02481">
    <property type="entry name" value="DNA_processg_A"/>
    <property type="match status" value="1"/>
</dbReference>
<accession>A0ABS9SNW0</accession>
<dbReference type="InterPro" id="IPR010994">
    <property type="entry name" value="RuvA_2-like"/>
</dbReference>
<dbReference type="SUPFAM" id="SSF47781">
    <property type="entry name" value="RuvA domain 2-like"/>
    <property type="match status" value="1"/>
</dbReference>
<protein>
    <submittedName>
        <fullName evidence="3">DNA-processing protein DprA</fullName>
    </submittedName>
</protein>
<evidence type="ECO:0000259" key="2">
    <source>
        <dbReference type="SMART" id="SM00278"/>
    </source>
</evidence>
<dbReference type="InterPro" id="IPR003488">
    <property type="entry name" value="DprA"/>
</dbReference>
<keyword evidence="4" id="KW-1185">Reference proteome</keyword>
<feature type="domain" description="Helix-hairpin-helix DNA-binding motif class 1" evidence="2">
    <location>
        <begin position="40"/>
        <end position="59"/>
    </location>
</feature>
<reference evidence="3 4" key="1">
    <citation type="submission" date="2022-02" db="EMBL/GenBank/DDBJ databases">
        <authorList>
            <person name="Min J."/>
        </authorList>
    </citation>
    <scope>NUCLEOTIDE SEQUENCE [LARGE SCALE GENOMIC DNA]</scope>
    <source>
        <strain evidence="3 4">GR10-1</strain>
    </source>
</reference>
<dbReference type="PANTHER" id="PTHR43022">
    <property type="entry name" value="PROTEIN SMF"/>
    <property type="match status" value="1"/>
</dbReference>
<evidence type="ECO:0000313" key="4">
    <source>
        <dbReference type="Proteomes" id="UP001202248"/>
    </source>
</evidence>
<feature type="domain" description="Helix-hairpin-helix DNA-binding motif class 1" evidence="2">
    <location>
        <begin position="9"/>
        <end position="28"/>
    </location>
</feature>
<proteinExistence type="inferred from homology"/>